<proteinExistence type="predicted"/>
<organism evidence="1">
    <name type="scientific">uncultured marine group II/III euryarchaeote KM3_98_F04</name>
    <dbReference type="NCBI Taxonomy" id="1456548"/>
    <lineage>
        <taxon>Archaea</taxon>
        <taxon>Methanobacteriati</taxon>
        <taxon>Methanobacteriota</taxon>
        <taxon>environmental samples</taxon>
    </lineage>
</organism>
<dbReference type="AlphaFoldDB" id="A0A075I095"/>
<evidence type="ECO:0000313" key="1">
    <source>
        <dbReference type="EMBL" id="AIF21215.1"/>
    </source>
</evidence>
<sequence length="562" mass="63043">MLFASNKVRINLLGMAELCDCCGGTISGQTSKCSGCAALVRPFTGLLQSQLPTTDGRARMNSILAPHRGLSPEQRLAGLVDNAGSETGLPKPFRTRRGPAVHWSEESCKLWAEVAHSIRVYGRAIPHMPLPLPGGGLLMTDEDGKQHIDGTKLDRPLPLYDIAIWLSNPERAGVVADWSQFLLAMSCVVRRLRPLQEEEWAGWMNNEGWPGIDSPSAQISEPILGRLTHPFFKLIGKQCEQKPDERTSIGYIARDNPRLMEVFEGSPSEAWLETLEHAEDEFGRLFRNMVAPRLVVLDHRLHLLVLRDGKPCPIPITIDPKVWRVLVAWSLEPPGHPGADTMQNLFWCWSGERENWMPSVRQVRSARMLREAIVGLGENSSVEPIMYSENTSAFPVRGKSGLYYLIFSSSEPSKFVVEAVPNEEFLSKARTGGIQICIDVASGRDMPAGDIAVSYLLALRNDTTSRTAINTLDSLLYVIENSEPGKDELPIAEWWHNITVNYAHFGEGDYDDEYEEEEFDEDFEIEPDPIEQFELPEPGDNQALVEMIERIVSDVQRRQREE</sequence>
<accession>A0A075I095</accession>
<name>A0A075I095_9EURY</name>
<reference evidence="1" key="1">
    <citation type="journal article" date="2014" name="Genome Biol. Evol.">
        <title>Pangenome evidence for extensive interdomain horizontal transfer affecting lineage core and shell genes in uncultured planktonic thaumarchaeota and euryarchaeota.</title>
        <authorList>
            <person name="Deschamps P."/>
            <person name="Zivanovic Y."/>
            <person name="Moreira D."/>
            <person name="Rodriguez-Valera F."/>
            <person name="Lopez-Garcia P."/>
        </authorList>
    </citation>
    <scope>NUCLEOTIDE SEQUENCE</scope>
</reference>
<protein>
    <submittedName>
        <fullName evidence="1">Uncharacterized protein</fullName>
    </submittedName>
</protein>
<dbReference type="EMBL" id="KF901185">
    <property type="protein sequence ID" value="AIF21215.1"/>
    <property type="molecule type" value="Genomic_DNA"/>
</dbReference>